<protein>
    <submittedName>
        <fullName evidence="5">Sugar kinase</fullName>
    </submittedName>
</protein>
<dbReference type="InterPro" id="IPR029056">
    <property type="entry name" value="Ribokinase-like"/>
</dbReference>
<dbReference type="PANTHER" id="PTHR43085">
    <property type="entry name" value="HEXOKINASE FAMILY MEMBER"/>
    <property type="match status" value="1"/>
</dbReference>
<accession>A0ABU1BHY9</accession>
<proteinExistence type="inferred from homology"/>
<dbReference type="Proteomes" id="UP001226574">
    <property type="component" value="Unassembled WGS sequence"/>
</dbReference>
<dbReference type="Pfam" id="PF00294">
    <property type="entry name" value="PfkB"/>
    <property type="match status" value="1"/>
</dbReference>
<evidence type="ECO:0000313" key="6">
    <source>
        <dbReference type="Proteomes" id="UP001226574"/>
    </source>
</evidence>
<keyword evidence="2" id="KW-0808">Transferase</keyword>
<evidence type="ECO:0000256" key="1">
    <source>
        <dbReference type="ARBA" id="ARBA00010688"/>
    </source>
</evidence>
<dbReference type="PROSITE" id="PS00584">
    <property type="entry name" value="PFKB_KINASES_2"/>
    <property type="match status" value="1"/>
</dbReference>
<keyword evidence="6" id="KW-1185">Reference proteome</keyword>
<dbReference type="EMBL" id="JAVIFY010000029">
    <property type="protein sequence ID" value="MDQ9094061.1"/>
    <property type="molecule type" value="Genomic_DNA"/>
</dbReference>
<evidence type="ECO:0000313" key="5">
    <source>
        <dbReference type="EMBL" id="MDQ9094061.1"/>
    </source>
</evidence>
<reference evidence="5 6" key="1">
    <citation type="submission" date="2023-08" db="EMBL/GenBank/DDBJ databases">
        <title>Pseudoalteromonas haloplanktis LL1 genome.</title>
        <authorList>
            <person name="Wu S."/>
        </authorList>
    </citation>
    <scope>NUCLEOTIDE SEQUENCE [LARGE SCALE GENOMIC DNA]</scope>
    <source>
        <strain evidence="5 6">LL1</strain>
    </source>
</reference>
<gene>
    <name evidence="5" type="ORF">RC083_21085</name>
</gene>
<keyword evidence="3 5" id="KW-0418">Kinase</keyword>
<comment type="similarity">
    <text evidence="1">Belongs to the carbohydrate kinase PfkB family.</text>
</comment>
<dbReference type="InterPro" id="IPR002173">
    <property type="entry name" value="Carboh/pur_kinase_PfkB_CS"/>
</dbReference>
<sequence>MKVAVLGECMVELSQQAADQFKIGFGGDTLNTAIYLCRCHGNADYFTALGNDHYSKAMLEAWQEEGIGIEHVRIKNGQLPGLYIINNDDNGERYFHYWRQNAPARTLLTDFPEVLNEIKQYDMVFLSGITLSLYPQDDLIALFNCLSQYRKNGGLVVFDNNYRARNWMDVSTAIQVFTKMMSLTDIALISFDDEKTLYGDHTAEECIDRWADAGVGEIVVKNGHHGCHLYKDNQRLFYPLKSVLTPVDTTAAGDSFNGAYLAAKLQGKSVQACIKAGQQCASTVIMHKGAIINRSIPLMGEGV</sequence>
<dbReference type="GO" id="GO:0016301">
    <property type="term" value="F:kinase activity"/>
    <property type="evidence" value="ECO:0007669"/>
    <property type="project" value="UniProtKB-KW"/>
</dbReference>
<name>A0ABU1BHY9_PSEHA</name>
<dbReference type="PANTHER" id="PTHR43085:SF15">
    <property type="entry name" value="2-DEHYDRO-3-DEOXYGLUCONOKINASE"/>
    <property type="match status" value="1"/>
</dbReference>
<dbReference type="SUPFAM" id="SSF53613">
    <property type="entry name" value="Ribokinase-like"/>
    <property type="match status" value="1"/>
</dbReference>
<dbReference type="CDD" id="cd01166">
    <property type="entry name" value="KdgK"/>
    <property type="match status" value="1"/>
</dbReference>
<feature type="domain" description="Carbohydrate kinase PfkB" evidence="4">
    <location>
        <begin position="2"/>
        <end position="293"/>
    </location>
</feature>
<comment type="caution">
    <text evidence="5">The sequence shown here is derived from an EMBL/GenBank/DDBJ whole genome shotgun (WGS) entry which is preliminary data.</text>
</comment>
<evidence type="ECO:0000256" key="2">
    <source>
        <dbReference type="ARBA" id="ARBA00022679"/>
    </source>
</evidence>
<evidence type="ECO:0000259" key="4">
    <source>
        <dbReference type="Pfam" id="PF00294"/>
    </source>
</evidence>
<dbReference type="RefSeq" id="WP_309039824.1">
    <property type="nucleotide sequence ID" value="NZ_JAVIFY010000029.1"/>
</dbReference>
<organism evidence="5 6">
    <name type="scientific">Pseudoalteromonas haloplanktis</name>
    <name type="common">Alteromonas haloplanktis</name>
    <dbReference type="NCBI Taxonomy" id="228"/>
    <lineage>
        <taxon>Bacteria</taxon>
        <taxon>Pseudomonadati</taxon>
        <taxon>Pseudomonadota</taxon>
        <taxon>Gammaproteobacteria</taxon>
        <taxon>Alteromonadales</taxon>
        <taxon>Pseudoalteromonadaceae</taxon>
        <taxon>Pseudoalteromonas</taxon>
    </lineage>
</organism>
<dbReference type="InterPro" id="IPR050306">
    <property type="entry name" value="PfkB_Carbo_kinase"/>
</dbReference>
<dbReference type="InterPro" id="IPR011611">
    <property type="entry name" value="PfkB_dom"/>
</dbReference>
<dbReference type="Gene3D" id="3.40.1190.20">
    <property type="match status" value="1"/>
</dbReference>
<evidence type="ECO:0000256" key="3">
    <source>
        <dbReference type="ARBA" id="ARBA00022777"/>
    </source>
</evidence>